<gene>
    <name evidence="6" type="ORF">K8F61_02170</name>
</gene>
<keyword evidence="7" id="KW-1185">Reference proteome</keyword>
<reference evidence="6 7" key="1">
    <citation type="submission" date="2023-01" db="EMBL/GenBank/DDBJ databases">
        <title>Characterization of estradiol degrading bacteria Microbacterium sp. MZT7 and reveal degrading genes through genome analysis.</title>
        <authorList>
            <person name="Hao P."/>
            <person name="Gao Y."/>
        </authorList>
    </citation>
    <scope>NUCLEOTIDE SEQUENCE [LARGE SCALE GENOMIC DNA]</scope>
    <source>
        <strain evidence="6 7">MZT7</strain>
    </source>
</reference>
<dbReference type="PANTHER" id="PTHR30346">
    <property type="entry name" value="TRANSCRIPTIONAL DUAL REGULATOR HCAR-RELATED"/>
    <property type="match status" value="1"/>
</dbReference>
<evidence type="ECO:0000256" key="3">
    <source>
        <dbReference type="ARBA" id="ARBA00023125"/>
    </source>
</evidence>
<dbReference type="PANTHER" id="PTHR30346:SF30">
    <property type="entry name" value="SMALL NEUTRAL PROTEASE REGULATORY PROTEIN"/>
    <property type="match status" value="1"/>
</dbReference>
<sequence length="284" mass="30441">MRYVLAVAEHASFTRAAQACFVVQSALSHQIARLEEELGVRLFHRTSRHVRLSPAGEAFLPVARQCLEAADRAAAEAVAAEGEIRGPLRIGVIPTVAAVDVPSALQAFRARHPQVAVRLAAGNSDDLIRQVADGALDLAFLGLPDGFPLSGVGGRRLARDRHRAFVAPDHRLASRRRLGLERLAEEPLIDFPAGTTGRRQTDLAFAAAGLRHEVAYETADMLLMQRLVRAGLGVALLASTFATQMPDLVAIPVAHAPVRTEHVIWGPFGPPPAAAEFLAGLDPR</sequence>
<evidence type="ECO:0000313" key="6">
    <source>
        <dbReference type="EMBL" id="UGS28422.1"/>
    </source>
</evidence>
<dbReference type="Pfam" id="PF03466">
    <property type="entry name" value="LysR_substrate"/>
    <property type="match status" value="1"/>
</dbReference>
<evidence type="ECO:0000256" key="4">
    <source>
        <dbReference type="ARBA" id="ARBA00023163"/>
    </source>
</evidence>
<feature type="domain" description="HTH lysR-type" evidence="5">
    <location>
        <begin position="1"/>
        <end position="53"/>
    </location>
</feature>
<dbReference type="Gene3D" id="3.40.190.290">
    <property type="match status" value="1"/>
</dbReference>
<dbReference type="PROSITE" id="PS50931">
    <property type="entry name" value="HTH_LYSR"/>
    <property type="match status" value="1"/>
</dbReference>
<dbReference type="Gene3D" id="1.10.10.10">
    <property type="entry name" value="Winged helix-like DNA-binding domain superfamily/Winged helix DNA-binding domain"/>
    <property type="match status" value="1"/>
</dbReference>
<dbReference type="CDD" id="cd08436">
    <property type="entry name" value="PBP2_LTTR_like_3"/>
    <property type="match status" value="1"/>
</dbReference>
<dbReference type="SUPFAM" id="SSF53850">
    <property type="entry name" value="Periplasmic binding protein-like II"/>
    <property type="match status" value="1"/>
</dbReference>
<evidence type="ECO:0000256" key="1">
    <source>
        <dbReference type="ARBA" id="ARBA00009437"/>
    </source>
</evidence>
<dbReference type="SUPFAM" id="SSF46785">
    <property type="entry name" value="Winged helix' DNA-binding domain"/>
    <property type="match status" value="1"/>
</dbReference>
<dbReference type="InterPro" id="IPR000847">
    <property type="entry name" value="LysR_HTH_N"/>
</dbReference>
<keyword evidence="4" id="KW-0804">Transcription</keyword>
<dbReference type="PRINTS" id="PR00039">
    <property type="entry name" value="HTHLYSR"/>
</dbReference>
<evidence type="ECO:0000259" key="5">
    <source>
        <dbReference type="PROSITE" id="PS50931"/>
    </source>
</evidence>
<keyword evidence="3" id="KW-0238">DNA-binding</keyword>
<protein>
    <submittedName>
        <fullName evidence="6">LysR family transcriptional regulator</fullName>
    </submittedName>
</protein>
<dbReference type="InterPro" id="IPR036390">
    <property type="entry name" value="WH_DNA-bd_sf"/>
</dbReference>
<dbReference type="Pfam" id="PF00126">
    <property type="entry name" value="HTH_1"/>
    <property type="match status" value="1"/>
</dbReference>
<dbReference type="InterPro" id="IPR005119">
    <property type="entry name" value="LysR_subst-bd"/>
</dbReference>
<keyword evidence="2" id="KW-0805">Transcription regulation</keyword>
<comment type="similarity">
    <text evidence="1">Belongs to the LysR transcriptional regulatory family.</text>
</comment>
<accession>A0ABY3RX23</accession>
<name>A0ABY3RX23_9MICO</name>
<organism evidence="6 7">
    <name type="scientific">Microbacterium resistens</name>
    <dbReference type="NCBI Taxonomy" id="156977"/>
    <lineage>
        <taxon>Bacteria</taxon>
        <taxon>Bacillati</taxon>
        <taxon>Actinomycetota</taxon>
        <taxon>Actinomycetes</taxon>
        <taxon>Micrococcales</taxon>
        <taxon>Microbacteriaceae</taxon>
        <taxon>Microbacterium</taxon>
    </lineage>
</organism>
<dbReference type="Proteomes" id="UP001199642">
    <property type="component" value="Chromosome"/>
</dbReference>
<evidence type="ECO:0000313" key="7">
    <source>
        <dbReference type="Proteomes" id="UP001199642"/>
    </source>
</evidence>
<evidence type="ECO:0000256" key="2">
    <source>
        <dbReference type="ARBA" id="ARBA00023015"/>
    </source>
</evidence>
<dbReference type="InterPro" id="IPR036388">
    <property type="entry name" value="WH-like_DNA-bd_sf"/>
</dbReference>
<dbReference type="EMBL" id="CP082781">
    <property type="protein sequence ID" value="UGS28422.1"/>
    <property type="molecule type" value="Genomic_DNA"/>
</dbReference>
<proteinExistence type="inferred from homology"/>